<evidence type="ECO:0000256" key="4">
    <source>
        <dbReference type="ARBA" id="ARBA00022801"/>
    </source>
</evidence>
<evidence type="ECO:0000256" key="7">
    <source>
        <dbReference type="PIRNR" id="PIRNR004532"/>
    </source>
</evidence>
<feature type="binding site" evidence="9">
    <location>
        <position position="119"/>
    </location>
    <ligand>
        <name>substrate</name>
    </ligand>
</feature>
<feature type="binding site" evidence="9">
    <location>
        <begin position="186"/>
        <end position="188"/>
    </location>
    <ligand>
        <name>substrate</name>
    </ligand>
</feature>
<comment type="cofactor">
    <cofactor evidence="8">
        <name>Mn(2+)</name>
        <dbReference type="ChEBI" id="CHEBI:29035"/>
    </cofactor>
</comment>
<organism evidence="10 11">
    <name type="scientific">Lonsdalea quercina</name>
    <dbReference type="NCBI Taxonomy" id="71657"/>
    <lineage>
        <taxon>Bacteria</taxon>
        <taxon>Pseudomonadati</taxon>
        <taxon>Pseudomonadota</taxon>
        <taxon>Gammaproteobacteria</taxon>
        <taxon>Enterobacterales</taxon>
        <taxon>Pectobacteriaceae</taxon>
        <taxon>Lonsdalea</taxon>
    </lineage>
</organism>
<dbReference type="eggNOG" id="COG1494">
    <property type="taxonomic scope" value="Bacteria"/>
</dbReference>
<evidence type="ECO:0000256" key="6">
    <source>
        <dbReference type="ARBA" id="ARBA00023277"/>
    </source>
</evidence>
<dbReference type="CDD" id="cd01516">
    <property type="entry name" value="FBPase_glpX"/>
    <property type="match status" value="1"/>
</dbReference>
<feature type="binding site" evidence="8">
    <location>
        <position position="85"/>
    </location>
    <ligand>
        <name>Mn(2+)</name>
        <dbReference type="ChEBI" id="CHEBI:29035"/>
        <label>2</label>
    </ligand>
</feature>
<dbReference type="AlphaFoldDB" id="A0A1H4ETE7"/>
<dbReference type="EMBL" id="FNQS01000010">
    <property type="protein sequence ID" value="SEA87800.1"/>
    <property type="molecule type" value="Genomic_DNA"/>
</dbReference>
<feature type="binding site" evidence="9">
    <location>
        <position position="210"/>
    </location>
    <ligand>
        <name>substrate</name>
    </ligand>
</feature>
<gene>
    <name evidence="10" type="ORF">SAMN02982996_02780</name>
</gene>
<accession>A0A1H4ETE7</accession>
<dbReference type="PIRSF" id="PIRSF004532">
    <property type="entry name" value="GlpX"/>
    <property type="match status" value="1"/>
</dbReference>
<feature type="binding site" evidence="8">
    <location>
        <position position="33"/>
    </location>
    <ligand>
        <name>Mn(2+)</name>
        <dbReference type="ChEBI" id="CHEBI:29035"/>
        <label>1</label>
    </ligand>
</feature>
<feature type="binding site" evidence="9">
    <location>
        <begin position="88"/>
        <end position="90"/>
    </location>
    <ligand>
        <name>substrate</name>
    </ligand>
</feature>
<dbReference type="GO" id="GO:0042132">
    <property type="term" value="F:fructose 1,6-bisphosphate 1-phosphatase activity"/>
    <property type="evidence" value="ECO:0007669"/>
    <property type="project" value="UniProtKB-EC"/>
</dbReference>
<evidence type="ECO:0000256" key="8">
    <source>
        <dbReference type="PIRSR" id="PIRSR004532-1"/>
    </source>
</evidence>
<feature type="binding site" evidence="8">
    <location>
        <position position="88"/>
    </location>
    <ligand>
        <name>Mn(2+)</name>
        <dbReference type="ChEBI" id="CHEBI:29035"/>
        <label>2</label>
    </ligand>
</feature>
<evidence type="ECO:0000256" key="1">
    <source>
        <dbReference type="ARBA" id="ARBA00001273"/>
    </source>
</evidence>
<evidence type="ECO:0000256" key="9">
    <source>
        <dbReference type="PIRSR" id="PIRSR004532-2"/>
    </source>
</evidence>
<feature type="binding site" evidence="9">
    <location>
        <begin position="164"/>
        <end position="166"/>
    </location>
    <ligand>
        <name>substrate</name>
    </ligand>
</feature>
<keyword evidence="6 7" id="KW-0119">Carbohydrate metabolism</keyword>
<name>A0A1H4ETE7_9GAMM</name>
<dbReference type="FunFam" id="3.40.190.90:FF:000001">
    <property type="entry name" value="Fructose-1,6-bisphosphatase"/>
    <property type="match status" value="1"/>
</dbReference>
<evidence type="ECO:0000256" key="2">
    <source>
        <dbReference type="ARBA" id="ARBA00008989"/>
    </source>
</evidence>
<dbReference type="SUPFAM" id="SSF56655">
    <property type="entry name" value="Carbohydrate phosphatase"/>
    <property type="match status" value="1"/>
</dbReference>
<dbReference type="PANTHER" id="PTHR30447">
    <property type="entry name" value="FRUCTOSE-1,6-BISPHOSPHATASE CLASS 2"/>
    <property type="match status" value="1"/>
</dbReference>
<dbReference type="GeneID" id="97765623"/>
<feature type="binding site" evidence="8">
    <location>
        <position position="57"/>
    </location>
    <ligand>
        <name>Mn(2+)</name>
        <dbReference type="ChEBI" id="CHEBI:29035"/>
        <label>1</label>
    </ligand>
</feature>
<dbReference type="Proteomes" id="UP000187280">
    <property type="component" value="Unassembled WGS sequence"/>
</dbReference>
<dbReference type="InterPro" id="IPR004464">
    <property type="entry name" value="FBPase_class-2/SBPase"/>
</dbReference>
<dbReference type="GO" id="GO:0005829">
    <property type="term" value="C:cytosol"/>
    <property type="evidence" value="ECO:0007669"/>
    <property type="project" value="TreeGrafter"/>
</dbReference>
<feature type="binding site" evidence="8">
    <location>
        <position position="213"/>
    </location>
    <ligand>
        <name>Mn(2+)</name>
        <dbReference type="ChEBI" id="CHEBI:29035"/>
        <label>2</label>
    </ligand>
</feature>
<dbReference type="GO" id="GO:0006094">
    <property type="term" value="P:gluconeogenesis"/>
    <property type="evidence" value="ECO:0007669"/>
    <property type="project" value="InterPro"/>
</dbReference>
<keyword evidence="11" id="KW-1185">Reference proteome</keyword>
<dbReference type="GO" id="GO:0006071">
    <property type="term" value="P:glycerol metabolic process"/>
    <property type="evidence" value="ECO:0007669"/>
    <property type="project" value="InterPro"/>
</dbReference>
<dbReference type="STRING" id="71657.SAMN02982996_02780"/>
<dbReference type="RefSeq" id="WP_026743601.1">
    <property type="nucleotide sequence ID" value="NZ_FNQS01000010.1"/>
</dbReference>
<dbReference type="NCBIfam" id="TIGR00330">
    <property type="entry name" value="glpX"/>
    <property type="match status" value="1"/>
</dbReference>
<dbReference type="Gene3D" id="3.30.540.10">
    <property type="entry name" value="Fructose-1,6-Bisphosphatase, subunit A, domain 1"/>
    <property type="match status" value="1"/>
</dbReference>
<dbReference type="GO" id="GO:0030145">
    <property type="term" value="F:manganese ion binding"/>
    <property type="evidence" value="ECO:0007669"/>
    <property type="project" value="UniProtKB-ARBA"/>
</dbReference>
<proteinExistence type="inferred from homology"/>
<keyword evidence="5 8" id="KW-0464">Manganese</keyword>
<dbReference type="PANTHER" id="PTHR30447:SF0">
    <property type="entry name" value="FRUCTOSE-1,6-BISPHOSPHATASE 1 CLASS 2-RELATED"/>
    <property type="match status" value="1"/>
</dbReference>
<dbReference type="Pfam" id="PF03320">
    <property type="entry name" value="FBPase_glpX"/>
    <property type="match status" value="1"/>
</dbReference>
<evidence type="ECO:0000256" key="3">
    <source>
        <dbReference type="ARBA" id="ARBA00022723"/>
    </source>
</evidence>
<dbReference type="Gene3D" id="3.40.190.90">
    <property type="match status" value="1"/>
</dbReference>
<keyword evidence="4" id="KW-0378">Hydrolase</keyword>
<keyword evidence="3 8" id="KW-0479">Metal-binding</keyword>
<protein>
    <recommendedName>
        <fullName evidence="7">Fructose-1,6-bisphosphatase</fullName>
    </recommendedName>
</protein>
<evidence type="ECO:0000313" key="11">
    <source>
        <dbReference type="Proteomes" id="UP000187280"/>
    </source>
</evidence>
<comment type="catalytic activity">
    <reaction evidence="1">
        <text>beta-D-fructose 1,6-bisphosphate + H2O = beta-D-fructose 6-phosphate + phosphate</text>
        <dbReference type="Rhea" id="RHEA:11064"/>
        <dbReference type="ChEBI" id="CHEBI:15377"/>
        <dbReference type="ChEBI" id="CHEBI:32966"/>
        <dbReference type="ChEBI" id="CHEBI:43474"/>
        <dbReference type="ChEBI" id="CHEBI:57634"/>
        <dbReference type="EC" id="3.1.3.11"/>
    </reaction>
</comment>
<sequence>MKRELAIEFSRVTEAAALAGYKWLGRGDKNAADNAAVQAMRIMLNQVDINGQIVIGEGEIDEAPMLYIGEAVGTGQGDAVDIAVDPIEGTRMTAMGQANALAVLAVAEKGAFLHAPDMYMEKLIVGPQAKGAIDLNRPLEDNLRAVAKKLNKPLHELTVTTLAKPRHDAIIANMQRLGVKVFAIPDGDVAASILTCMPDSEVDVLYGIGGAPEGVISAAVIRALDGDMQGRLLPRHDVKGDNEENRRIGEQELARCREMGIEAGNVLALGDMARNDNVIFSATGITKGDLLEGIARSGNMATTETLLIRGKSRTIRRIRSTHYLDRKDQALHEFLL</sequence>
<comment type="similarity">
    <text evidence="2 7">Belongs to the FBPase class 2 family.</text>
</comment>
<dbReference type="GO" id="GO:0030388">
    <property type="term" value="P:fructose 1,6-bisphosphate metabolic process"/>
    <property type="evidence" value="ECO:0007669"/>
    <property type="project" value="TreeGrafter"/>
</dbReference>
<evidence type="ECO:0000256" key="5">
    <source>
        <dbReference type="ARBA" id="ARBA00023211"/>
    </source>
</evidence>
<evidence type="ECO:0000313" key="10">
    <source>
        <dbReference type="EMBL" id="SEA87800.1"/>
    </source>
</evidence>
<reference evidence="10 11" key="1">
    <citation type="submission" date="2016-10" db="EMBL/GenBank/DDBJ databases">
        <authorList>
            <person name="de Groot N.N."/>
        </authorList>
    </citation>
    <scope>NUCLEOTIDE SEQUENCE [LARGE SCALE GENOMIC DNA]</scope>
    <source>
        <strain evidence="10 11">ATCC 29281</strain>
    </source>
</reference>